<name>A0A8J2JWN8_9HEXA</name>
<organism evidence="2 3">
    <name type="scientific">Allacma fusca</name>
    <dbReference type="NCBI Taxonomy" id="39272"/>
    <lineage>
        <taxon>Eukaryota</taxon>
        <taxon>Metazoa</taxon>
        <taxon>Ecdysozoa</taxon>
        <taxon>Arthropoda</taxon>
        <taxon>Hexapoda</taxon>
        <taxon>Collembola</taxon>
        <taxon>Symphypleona</taxon>
        <taxon>Sminthuridae</taxon>
        <taxon>Allacma</taxon>
    </lineage>
</organism>
<keyword evidence="3" id="KW-1185">Reference proteome</keyword>
<feature type="compositionally biased region" description="Basic and acidic residues" evidence="1">
    <location>
        <begin position="359"/>
        <end position="378"/>
    </location>
</feature>
<evidence type="ECO:0000313" key="2">
    <source>
        <dbReference type="EMBL" id="CAG7711140.1"/>
    </source>
</evidence>
<comment type="caution">
    <text evidence="2">The sequence shown here is derived from an EMBL/GenBank/DDBJ whole genome shotgun (WGS) entry which is preliminary data.</text>
</comment>
<evidence type="ECO:0000313" key="3">
    <source>
        <dbReference type="Proteomes" id="UP000708208"/>
    </source>
</evidence>
<reference evidence="2" key="1">
    <citation type="submission" date="2021-06" db="EMBL/GenBank/DDBJ databases">
        <authorList>
            <person name="Hodson N. C."/>
            <person name="Mongue J. A."/>
            <person name="Jaron S. K."/>
        </authorList>
    </citation>
    <scope>NUCLEOTIDE SEQUENCE</scope>
</reference>
<dbReference type="Proteomes" id="UP000708208">
    <property type="component" value="Unassembled WGS sequence"/>
</dbReference>
<feature type="compositionally biased region" description="Polar residues" evidence="1">
    <location>
        <begin position="202"/>
        <end position="219"/>
    </location>
</feature>
<proteinExistence type="predicted"/>
<feature type="compositionally biased region" description="Basic residues" evidence="1">
    <location>
        <begin position="379"/>
        <end position="388"/>
    </location>
</feature>
<dbReference type="AlphaFoldDB" id="A0A8J2JWN8"/>
<protein>
    <submittedName>
        <fullName evidence="2">Uncharacterized protein</fullName>
    </submittedName>
</protein>
<gene>
    <name evidence="2" type="ORF">AFUS01_LOCUS5079</name>
</gene>
<feature type="region of interest" description="Disordered" evidence="1">
    <location>
        <begin position="160"/>
        <end position="219"/>
    </location>
</feature>
<feature type="region of interest" description="Disordered" evidence="1">
    <location>
        <begin position="350"/>
        <end position="388"/>
    </location>
</feature>
<accession>A0A8J2JWN8</accession>
<dbReference type="OrthoDB" id="4327074at2759"/>
<evidence type="ECO:0000256" key="1">
    <source>
        <dbReference type="SAM" id="MobiDB-lite"/>
    </source>
</evidence>
<sequence>MDETGLIMVPSKQPKLIAQKGRGTLPVVVAKERGDLWTIIFSFSANGKYIPSMFIFPKNARHINDDNAPAESIHTFSGRGKCNQYLVKWHFENQNKMPRVEDTPGIFRYAYEAVNRNVVNAFRKTGIFTHDTNSDKWKPNRHIFDDEFASLPANNPNVLSSSSYSNSADDSGPDYTCGAPVPENLDQFWNENPLNEPALPHSPQSTSFQNTGTASNTERTQMDIDLPNISQARSDHTVVRRPWITEATTTALQEKAPLILGIEIVEDSKPVDWPTSCENEEIEQDSVRVDIQEVQDDNDSMVLGSVEQSESRRRLSASLEASTSNDSAFSVGPFQLEKQMVNMDPVEQIVSNRTPRPKLASEHMTSDTNMEKLTTKELTKKRKTSSND</sequence>
<dbReference type="EMBL" id="CAJVCH010032149">
    <property type="protein sequence ID" value="CAG7711140.1"/>
    <property type="molecule type" value="Genomic_DNA"/>
</dbReference>